<accession>W0AEE8</accession>
<sequence>MFSSIRRASFAVIAAGFVATPAFATPIDGAFEARTSRVELADLDLRRDDDVKRLQSRIRFAATHVCGRIGRTSLSQAAKIQSCRHDALTSARRHADEIVVAVRAGKDQRLAVRESLRVIAR</sequence>
<evidence type="ECO:0000313" key="3">
    <source>
        <dbReference type="Proteomes" id="UP000018851"/>
    </source>
</evidence>
<evidence type="ECO:0008006" key="4">
    <source>
        <dbReference type="Google" id="ProtNLM"/>
    </source>
</evidence>
<dbReference type="EMBL" id="CP006644">
    <property type="protein sequence ID" value="AHE56279.1"/>
    <property type="molecule type" value="Genomic_DNA"/>
</dbReference>
<reference evidence="2 3" key="1">
    <citation type="submission" date="2013-07" db="EMBL/GenBank/DDBJ databases">
        <title>Completed genome of Sphingomonas sanxanigenens NX02.</title>
        <authorList>
            <person name="Ma T."/>
            <person name="Huang H."/>
            <person name="Wu M."/>
            <person name="Li X."/>
            <person name="Li G."/>
        </authorList>
    </citation>
    <scope>NUCLEOTIDE SEQUENCE [LARGE SCALE GENOMIC DNA]</scope>
    <source>
        <strain evidence="2 3">NX02</strain>
    </source>
</reference>
<evidence type="ECO:0000256" key="1">
    <source>
        <dbReference type="SAM" id="SignalP"/>
    </source>
</evidence>
<dbReference type="KEGG" id="ssan:NX02_23315"/>
<feature type="chain" id="PRO_5004785329" description="UrcA family protein" evidence="1">
    <location>
        <begin position="25"/>
        <end position="121"/>
    </location>
</feature>
<evidence type="ECO:0000313" key="2">
    <source>
        <dbReference type="EMBL" id="AHE56279.1"/>
    </source>
</evidence>
<dbReference type="AlphaFoldDB" id="W0AEE8"/>
<keyword evidence="1" id="KW-0732">Signal</keyword>
<organism evidence="2 3">
    <name type="scientific">Sphingomonas sanxanigenens DSM 19645 = NX02</name>
    <dbReference type="NCBI Taxonomy" id="1123269"/>
    <lineage>
        <taxon>Bacteria</taxon>
        <taxon>Pseudomonadati</taxon>
        <taxon>Pseudomonadota</taxon>
        <taxon>Alphaproteobacteria</taxon>
        <taxon>Sphingomonadales</taxon>
        <taxon>Sphingomonadaceae</taxon>
        <taxon>Sphingomonas</taxon>
    </lineage>
</organism>
<dbReference type="Proteomes" id="UP000018851">
    <property type="component" value="Chromosome"/>
</dbReference>
<dbReference type="NCBIfam" id="TIGR04433">
    <property type="entry name" value="UrcA_uranyl"/>
    <property type="match status" value="1"/>
</dbReference>
<dbReference type="STRING" id="1123269.NX02_23315"/>
<dbReference type="PATRIC" id="fig|1123269.5.peg.4563"/>
<name>W0AEE8_9SPHN</name>
<gene>
    <name evidence="2" type="ORF">NX02_23315</name>
</gene>
<dbReference type="HOGENOM" id="CLU_2036558_0_0_5"/>
<protein>
    <recommendedName>
        <fullName evidence="4">UrcA family protein</fullName>
    </recommendedName>
</protein>
<dbReference type="InterPro" id="IPR030972">
    <property type="entry name" value="UrcA_uranyl"/>
</dbReference>
<proteinExistence type="predicted"/>
<keyword evidence="3" id="KW-1185">Reference proteome</keyword>
<feature type="signal peptide" evidence="1">
    <location>
        <begin position="1"/>
        <end position="24"/>
    </location>
</feature>